<evidence type="ECO:0000313" key="2">
    <source>
        <dbReference type="EMBL" id="PKU80070.1"/>
    </source>
</evidence>
<evidence type="ECO:0000313" key="3">
    <source>
        <dbReference type="Proteomes" id="UP000233837"/>
    </source>
</evidence>
<reference evidence="2 3" key="2">
    <citation type="journal article" date="2017" name="Nature">
        <title>The Apostasia genome and the evolution of orchids.</title>
        <authorList>
            <person name="Zhang G.Q."/>
            <person name="Liu K.W."/>
            <person name="Li Z."/>
            <person name="Lohaus R."/>
            <person name="Hsiao Y.Y."/>
            <person name="Niu S.C."/>
            <person name="Wang J.Y."/>
            <person name="Lin Y.C."/>
            <person name="Xu Q."/>
            <person name="Chen L.J."/>
            <person name="Yoshida K."/>
            <person name="Fujiwara S."/>
            <person name="Wang Z.W."/>
            <person name="Zhang Y.Q."/>
            <person name="Mitsuda N."/>
            <person name="Wang M."/>
            <person name="Liu G.H."/>
            <person name="Pecoraro L."/>
            <person name="Huang H.X."/>
            <person name="Xiao X.J."/>
            <person name="Lin M."/>
            <person name="Wu X.Y."/>
            <person name="Wu W.L."/>
            <person name="Chen Y.Y."/>
            <person name="Chang S.B."/>
            <person name="Sakamoto S."/>
            <person name="Ohme-Takagi M."/>
            <person name="Yagi M."/>
            <person name="Zeng S.J."/>
            <person name="Shen C.Y."/>
            <person name="Yeh C.M."/>
            <person name="Luo Y.B."/>
            <person name="Tsai W.C."/>
            <person name="Van de Peer Y."/>
            <person name="Liu Z.J."/>
        </authorList>
    </citation>
    <scope>NUCLEOTIDE SEQUENCE [LARGE SCALE GENOMIC DNA]</scope>
    <source>
        <tissue evidence="2">The whole plant</tissue>
    </source>
</reference>
<feature type="compositionally biased region" description="Basic and acidic residues" evidence="1">
    <location>
        <begin position="1"/>
        <end position="17"/>
    </location>
</feature>
<sequence>MKDTSERVKGRRSEHAPVPEPVHQRSSPTKTCTFRWNQKLENRMVRNWNNSSQEERRGLLLQLPLPFSPPNIYRILFSLLNSPSSELVTGSPREIGGDIAEVGNDGEIGGGLAEEVVYYEEIGEEFDGWIFHDGMESYVEKVKPSERMLKLWRLEMNTKCNKRECTQQGFLFGDGTLDIEN</sequence>
<dbReference type="AlphaFoldDB" id="A0A2I0WWN4"/>
<gene>
    <name evidence="2" type="ORF">MA16_Dca025076</name>
</gene>
<dbReference type="Proteomes" id="UP000233837">
    <property type="component" value="Unassembled WGS sequence"/>
</dbReference>
<name>A0A2I0WWN4_9ASPA</name>
<accession>A0A2I0WWN4</accession>
<protein>
    <submittedName>
        <fullName evidence="2">Uncharacterized protein</fullName>
    </submittedName>
</protein>
<dbReference type="EMBL" id="KZ502381">
    <property type="protein sequence ID" value="PKU80070.1"/>
    <property type="molecule type" value="Genomic_DNA"/>
</dbReference>
<keyword evidence="3" id="KW-1185">Reference proteome</keyword>
<feature type="region of interest" description="Disordered" evidence="1">
    <location>
        <begin position="1"/>
        <end position="30"/>
    </location>
</feature>
<evidence type="ECO:0000256" key="1">
    <source>
        <dbReference type="SAM" id="MobiDB-lite"/>
    </source>
</evidence>
<reference evidence="2 3" key="1">
    <citation type="journal article" date="2016" name="Sci. Rep.">
        <title>The Dendrobium catenatum Lindl. genome sequence provides insights into polysaccharide synthase, floral development and adaptive evolution.</title>
        <authorList>
            <person name="Zhang G.Q."/>
            <person name="Xu Q."/>
            <person name="Bian C."/>
            <person name="Tsai W.C."/>
            <person name="Yeh C.M."/>
            <person name="Liu K.W."/>
            <person name="Yoshida K."/>
            <person name="Zhang L.S."/>
            <person name="Chang S.B."/>
            <person name="Chen F."/>
            <person name="Shi Y."/>
            <person name="Su Y.Y."/>
            <person name="Zhang Y.Q."/>
            <person name="Chen L.J."/>
            <person name="Yin Y."/>
            <person name="Lin M."/>
            <person name="Huang H."/>
            <person name="Deng H."/>
            <person name="Wang Z.W."/>
            <person name="Zhu S.L."/>
            <person name="Zhao X."/>
            <person name="Deng C."/>
            <person name="Niu S.C."/>
            <person name="Huang J."/>
            <person name="Wang M."/>
            <person name="Liu G.H."/>
            <person name="Yang H.J."/>
            <person name="Xiao X.J."/>
            <person name="Hsiao Y.Y."/>
            <person name="Wu W.L."/>
            <person name="Chen Y.Y."/>
            <person name="Mitsuda N."/>
            <person name="Ohme-Takagi M."/>
            <person name="Luo Y.B."/>
            <person name="Van de Peer Y."/>
            <person name="Liu Z.J."/>
        </authorList>
    </citation>
    <scope>NUCLEOTIDE SEQUENCE [LARGE SCALE GENOMIC DNA]</scope>
    <source>
        <tissue evidence="2">The whole plant</tissue>
    </source>
</reference>
<proteinExistence type="predicted"/>
<organism evidence="2 3">
    <name type="scientific">Dendrobium catenatum</name>
    <dbReference type="NCBI Taxonomy" id="906689"/>
    <lineage>
        <taxon>Eukaryota</taxon>
        <taxon>Viridiplantae</taxon>
        <taxon>Streptophyta</taxon>
        <taxon>Embryophyta</taxon>
        <taxon>Tracheophyta</taxon>
        <taxon>Spermatophyta</taxon>
        <taxon>Magnoliopsida</taxon>
        <taxon>Liliopsida</taxon>
        <taxon>Asparagales</taxon>
        <taxon>Orchidaceae</taxon>
        <taxon>Epidendroideae</taxon>
        <taxon>Malaxideae</taxon>
        <taxon>Dendrobiinae</taxon>
        <taxon>Dendrobium</taxon>
    </lineage>
</organism>